<dbReference type="InterPro" id="IPR009937">
    <property type="entry name" value="Phage_holin_3_6"/>
</dbReference>
<dbReference type="RefSeq" id="WP_204800186.1">
    <property type="nucleotide sequence ID" value="NZ_CAJNAP010000034.1"/>
</dbReference>
<organism evidence="3 4">
    <name type="scientific">Nitrosomonas nitrosa</name>
    <dbReference type="NCBI Taxonomy" id="52442"/>
    <lineage>
        <taxon>Bacteria</taxon>
        <taxon>Pseudomonadati</taxon>
        <taxon>Pseudomonadota</taxon>
        <taxon>Betaproteobacteria</taxon>
        <taxon>Nitrosomonadales</taxon>
        <taxon>Nitrosomonadaceae</taxon>
        <taxon>Nitrosomonas</taxon>
    </lineage>
</organism>
<keyword evidence="2" id="KW-0472">Membrane</keyword>
<reference evidence="3" key="1">
    <citation type="submission" date="2021-02" db="EMBL/GenBank/DDBJ databases">
        <authorList>
            <person name="Han P."/>
        </authorList>
    </citation>
    <scope>NUCLEOTIDE SEQUENCE</scope>
    <source>
        <strain evidence="3">Nitrosomonas nitrosa 18-3D</strain>
    </source>
</reference>
<accession>A0A8H8Z2T1</accession>
<evidence type="ECO:0000313" key="4">
    <source>
        <dbReference type="Proteomes" id="UP000601736"/>
    </source>
</evidence>
<keyword evidence="2" id="KW-0812">Transmembrane</keyword>
<dbReference type="AlphaFoldDB" id="A0A8H8Z2T1"/>
<feature type="transmembrane region" description="Helical" evidence="2">
    <location>
        <begin position="59"/>
        <end position="86"/>
    </location>
</feature>
<proteinExistence type="predicted"/>
<comment type="caution">
    <text evidence="3">The sequence shown here is derived from an EMBL/GenBank/DDBJ whole genome shotgun (WGS) entry which is preliminary data.</text>
</comment>
<feature type="transmembrane region" description="Helical" evidence="2">
    <location>
        <begin position="98"/>
        <end position="119"/>
    </location>
</feature>
<evidence type="ECO:0000256" key="2">
    <source>
        <dbReference type="SAM" id="Phobius"/>
    </source>
</evidence>
<protein>
    <submittedName>
        <fullName evidence="3">Uncharacterized protein</fullName>
    </submittedName>
</protein>
<name>A0A8H8Z2T1_9PROT</name>
<gene>
    <name evidence="3" type="ORF">NMYAN_40085</name>
</gene>
<dbReference type="EMBL" id="CAJNAP010000034">
    <property type="protein sequence ID" value="CAE6512227.1"/>
    <property type="molecule type" value="Genomic_DNA"/>
</dbReference>
<sequence>MSSSATKNEVPGKTAASGHSESDTSTFEDVQSLWHELHKLNHMHFRLAALEARQAGNSLVFMMMAGLIVAVLLVVAWLGFLAAGILALSRYEIVTDHILLALLAVALNIVLSLVFWVVIRSKGYDLQFPATIRSLKSMSSAFRDMEKM</sequence>
<dbReference type="Proteomes" id="UP000601736">
    <property type="component" value="Unassembled WGS sequence"/>
</dbReference>
<keyword evidence="2" id="KW-1133">Transmembrane helix</keyword>
<feature type="region of interest" description="Disordered" evidence="1">
    <location>
        <begin position="1"/>
        <end position="24"/>
    </location>
</feature>
<evidence type="ECO:0000256" key="1">
    <source>
        <dbReference type="SAM" id="MobiDB-lite"/>
    </source>
</evidence>
<dbReference type="Pfam" id="PF07332">
    <property type="entry name" value="Phage_holin_3_6"/>
    <property type="match status" value="1"/>
</dbReference>
<evidence type="ECO:0000313" key="3">
    <source>
        <dbReference type="EMBL" id="CAE6512227.1"/>
    </source>
</evidence>